<keyword evidence="4 6" id="KW-0472">Membrane</keyword>
<dbReference type="PANTHER" id="PTHR23112">
    <property type="entry name" value="G PROTEIN-COUPLED RECEPTOR 157-RELATED"/>
    <property type="match status" value="1"/>
</dbReference>
<evidence type="ECO:0000256" key="6">
    <source>
        <dbReference type="SAM" id="Phobius"/>
    </source>
</evidence>
<organism evidence="9 10">
    <name type="scientific">Orbilia ellipsospora</name>
    <dbReference type="NCBI Taxonomy" id="2528407"/>
    <lineage>
        <taxon>Eukaryota</taxon>
        <taxon>Fungi</taxon>
        <taxon>Dikarya</taxon>
        <taxon>Ascomycota</taxon>
        <taxon>Pezizomycotina</taxon>
        <taxon>Orbiliomycetes</taxon>
        <taxon>Orbiliales</taxon>
        <taxon>Orbiliaceae</taxon>
        <taxon>Orbilia</taxon>
    </lineage>
</organism>
<evidence type="ECO:0000256" key="3">
    <source>
        <dbReference type="ARBA" id="ARBA00022989"/>
    </source>
</evidence>
<keyword evidence="2 6" id="KW-0812">Transmembrane</keyword>
<comment type="subcellular location">
    <subcellularLocation>
        <location evidence="1">Membrane</location>
        <topology evidence="1">Multi-pass membrane protein</topology>
    </subcellularLocation>
</comment>
<feature type="transmembrane region" description="Helical" evidence="6">
    <location>
        <begin position="404"/>
        <end position="427"/>
    </location>
</feature>
<protein>
    <submittedName>
        <fullName evidence="9">Uncharacterized protein</fullName>
    </submittedName>
</protein>
<dbReference type="AlphaFoldDB" id="A0AAV9XRU7"/>
<dbReference type="EMBL" id="JAVHJO010000001">
    <property type="protein sequence ID" value="KAK6544681.1"/>
    <property type="molecule type" value="Genomic_DNA"/>
</dbReference>
<feature type="transmembrane region" description="Helical" evidence="6">
    <location>
        <begin position="211"/>
        <end position="240"/>
    </location>
</feature>
<dbReference type="Pfam" id="PF11970">
    <property type="entry name" value="GPR_Gpa2_C"/>
    <property type="match status" value="1"/>
</dbReference>
<feature type="compositionally biased region" description="Basic and acidic residues" evidence="5">
    <location>
        <begin position="510"/>
        <end position="528"/>
    </location>
</feature>
<dbReference type="GO" id="GO:0004930">
    <property type="term" value="F:G protein-coupled receptor activity"/>
    <property type="evidence" value="ECO:0007669"/>
    <property type="project" value="TreeGrafter"/>
</dbReference>
<dbReference type="InterPro" id="IPR023041">
    <property type="entry name" value="Glucose_rcpt_Git3-like_N"/>
</dbReference>
<feature type="transmembrane region" description="Helical" evidence="6">
    <location>
        <begin position="172"/>
        <end position="191"/>
    </location>
</feature>
<feature type="compositionally biased region" description="Polar residues" evidence="5">
    <location>
        <begin position="549"/>
        <end position="563"/>
    </location>
</feature>
<accession>A0AAV9XRU7</accession>
<sequence length="698" mass="77849">MADMPVDPVPVTSSILFPTSSVTGSSHNIPTALVDMSRLGGPNPTAAALSQEQLKIVRIIALVSSGITLIASAIVLHWFFRIKRNFRRQLIMILILCDSFKSLWSFLFPAVALANWNVANTSDFCQASGFFFAFGIESADFCILFIAIHAAVSIFLPRTGPAGKSGLYRYRYTVYTIIVALPVLMAGLAFTNPSTAYVAQTTWCYLPVRPFWYRLALAWIPRYIIIFAITSMYLAIYIYVKVTFRAYRARFRTSEFDTDATQPSMLDTTRSRSHTTTDRRGSMLSMFGTFKIPGISGKTEKHAEENVGVDPVVTRIRQISEGDGHDDEIEVIGGGRPGQIIDIEKAPAELHYNDDQRRGTGGSSTYDSTSRIVGQDPMSQISATGTTESEEALRRRQYAIQRQLRFLFIYPCVYVLIWIVPLVNHSLQYSQRFAERPSFPLVCISAIAVPIQGAVDCLLFSLREKPWRLMKKQQKQSWFNWMMGRKWEEPPSGEDVNIEAMTEGQRHAYLRREREKAENEEAQRERAEKKKKAKITRKGSMTWWDTFERSNMSGDAMSRQNSGEEGPAGRADSLAVPSGTGLPVLAKPARRNSSFSSFGSLGRKRSKSTSEMWRTFSFSDVAGASRKQSSSGSPPELNIGPGQIAAIEEEQSPVTRRVDVASERSPSDGSPSDTSTTPLVPEHEDGLVMKGLPVLPRK</sequence>
<reference evidence="9 10" key="1">
    <citation type="submission" date="2019-10" db="EMBL/GenBank/DDBJ databases">
        <authorList>
            <person name="Palmer J.M."/>
        </authorList>
    </citation>
    <scope>NUCLEOTIDE SEQUENCE [LARGE SCALE GENOMIC DNA]</scope>
    <source>
        <strain evidence="9 10">TWF694</strain>
    </source>
</reference>
<keyword evidence="3 6" id="KW-1133">Transmembrane helix</keyword>
<proteinExistence type="predicted"/>
<dbReference type="InterPro" id="IPR022596">
    <property type="entry name" value="GPR1/2/3_C"/>
</dbReference>
<evidence type="ECO:0000256" key="2">
    <source>
        <dbReference type="ARBA" id="ARBA00022692"/>
    </source>
</evidence>
<evidence type="ECO:0000256" key="1">
    <source>
        <dbReference type="ARBA" id="ARBA00004141"/>
    </source>
</evidence>
<dbReference type="GO" id="GO:0007189">
    <property type="term" value="P:adenylate cyclase-activating G protein-coupled receptor signaling pathway"/>
    <property type="evidence" value="ECO:0007669"/>
    <property type="project" value="TreeGrafter"/>
</dbReference>
<dbReference type="GO" id="GO:0005886">
    <property type="term" value="C:plasma membrane"/>
    <property type="evidence" value="ECO:0007669"/>
    <property type="project" value="TreeGrafter"/>
</dbReference>
<feature type="domain" description="G protein-coupled receptor GPR1/2/3 C-terminal" evidence="8">
    <location>
        <begin position="394"/>
        <end position="468"/>
    </location>
</feature>
<feature type="domain" description="Glucose receptor Git3-like N-terminal" evidence="7">
    <location>
        <begin position="57"/>
        <end position="245"/>
    </location>
</feature>
<feature type="transmembrane region" description="Helical" evidence="6">
    <location>
        <begin position="92"/>
        <end position="118"/>
    </location>
</feature>
<name>A0AAV9XRU7_9PEZI</name>
<dbReference type="PANTHER" id="PTHR23112:SF37">
    <property type="entry name" value="G PROTEIN-COUPLED RECEPTOR GPR1"/>
    <property type="match status" value="1"/>
</dbReference>
<feature type="transmembrane region" description="Helical" evidence="6">
    <location>
        <begin position="59"/>
        <end position="80"/>
    </location>
</feature>
<dbReference type="Proteomes" id="UP001365542">
    <property type="component" value="Unassembled WGS sequence"/>
</dbReference>
<evidence type="ECO:0000313" key="9">
    <source>
        <dbReference type="EMBL" id="KAK6544681.1"/>
    </source>
</evidence>
<feature type="compositionally biased region" description="Polar residues" evidence="5">
    <location>
        <begin position="609"/>
        <end position="618"/>
    </location>
</feature>
<evidence type="ECO:0000256" key="5">
    <source>
        <dbReference type="SAM" id="MobiDB-lite"/>
    </source>
</evidence>
<dbReference type="Gene3D" id="1.20.1070.10">
    <property type="entry name" value="Rhodopsin 7-helix transmembrane proteins"/>
    <property type="match status" value="1"/>
</dbReference>
<gene>
    <name evidence="9" type="ORF">TWF694_001367</name>
</gene>
<comment type="caution">
    <text evidence="9">The sequence shown here is derived from an EMBL/GenBank/DDBJ whole genome shotgun (WGS) entry which is preliminary data.</text>
</comment>
<feature type="compositionally biased region" description="Low complexity" evidence="5">
    <location>
        <begin position="667"/>
        <end position="678"/>
    </location>
</feature>
<dbReference type="Pfam" id="PF11710">
    <property type="entry name" value="Git3"/>
    <property type="match status" value="1"/>
</dbReference>
<dbReference type="SUPFAM" id="SSF81321">
    <property type="entry name" value="Family A G protein-coupled receptor-like"/>
    <property type="match status" value="1"/>
</dbReference>
<feature type="compositionally biased region" description="Basic and acidic residues" evidence="5">
    <location>
        <begin position="656"/>
        <end position="666"/>
    </location>
</feature>
<evidence type="ECO:0000259" key="7">
    <source>
        <dbReference type="Pfam" id="PF11710"/>
    </source>
</evidence>
<feature type="transmembrane region" description="Helical" evidence="6">
    <location>
        <begin position="130"/>
        <end position="152"/>
    </location>
</feature>
<feature type="region of interest" description="Disordered" evidence="5">
    <location>
        <begin position="510"/>
        <end position="698"/>
    </location>
</feature>
<feature type="compositionally biased region" description="Polar residues" evidence="5">
    <location>
        <begin position="377"/>
        <end position="387"/>
    </location>
</feature>
<feature type="transmembrane region" description="Helical" evidence="6">
    <location>
        <begin position="439"/>
        <end position="462"/>
    </location>
</feature>
<evidence type="ECO:0000259" key="8">
    <source>
        <dbReference type="Pfam" id="PF11970"/>
    </source>
</evidence>
<evidence type="ECO:0000256" key="4">
    <source>
        <dbReference type="ARBA" id="ARBA00023136"/>
    </source>
</evidence>
<feature type="region of interest" description="Disordered" evidence="5">
    <location>
        <begin position="350"/>
        <end position="388"/>
    </location>
</feature>
<keyword evidence="10" id="KW-1185">Reference proteome</keyword>
<evidence type="ECO:0000313" key="10">
    <source>
        <dbReference type="Proteomes" id="UP001365542"/>
    </source>
</evidence>